<protein>
    <submittedName>
        <fullName evidence="1">Uncharacterized protein</fullName>
    </submittedName>
</protein>
<evidence type="ECO:0000313" key="2">
    <source>
        <dbReference type="Proteomes" id="UP000002495"/>
    </source>
</evidence>
<dbReference type="EMBL" id="AE017125">
    <property type="protein sequence ID" value="AAP77392.1"/>
    <property type="molecule type" value="Genomic_DNA"/>
</dbReference>
<dbReference type="AlphaFoldDB" id="Q7VI14"/>
<evidence type="ECO:0000313" key="1">
    <source>
        <dbReference type="EMBL" id="AAP77392.1"/>
    </source>
</evidence>
<dbReference type="HOGENOM" id="CLU_1223345_0_0_7"/>
<keyword evidence="2" id="KW-1185">Reference proteome</keyword>
<accession>Q7VI14</accession>
<organism evidence="1 2">
    <name type="scientific">Helicobacter hepaticus (strain ATCC 51449 / 3B1)</name>
    <dbReference type="NCBI Taxonomy" id="235279"/>
    <lineage>
        <taxon>Bacteria</taxon>
        <taxon>Pseudomonadati</taxon>
        <taxon>Campylobacterota</taxon>
        <taxon>Epsilonproteobacteria</taxon>
        <taxon>Campylobacterales</taxon>
        <taxon>Helicobacteraceae</taxon>
        <taxon>Helicobacter</taxon>
    </lineage>
</organism>
<dbReference type="Proteomes" id="UP000002495">
    <property type="component" value="Chromosome"/>
</dbReference>
<name>Q7VI14_HELHP</name>
<gene>
    <name evidence="1" type="ordered locus">HH_0795</name>
</gene>
<sequence>MLGVSKVKGIFLISLVASLICAEELQLHKLNVAPNTPLSAQNTESKEGDSKIKAQVSKNFSIRANTIANEGYSEFELETGNANLNEVEAPMSRYGAGIELNYSIKSDTDVKLNFFVSNALEIDTQRRGGKVKTYDNAQRYEENAYDYGTKIMYPVWANSIGMVLTILKSHRITLTLKQTQLSSNDALLATYSQGITPVVRNVAQANSYANLYTITTQVFLTYSYVF</sequence>
<reference evidence="1 2" key="1">
    <citation type="journal article" date="2003" name="Proc. Natl. Acad. Sci. U.S.A.">
        <title>The complete genome sequence of the carcinogenic bacterium Helicobacter hepaticus.</title>
        <authorList>
            <person name="Suerbaum S."/>
            <person name="Josenhans C."/>
            <person name="Sterzenbach T."/>
            <person name="Drescher B."/>
            <person name="Brandt P."/>
            <person name="Bell M."/>
            <person name="Droege M."/>
            <person name="Fartmann B."/>
            <person name="Fischer H.-P."/>
            <person name="Ge Z."/>
            <person name="Hoerster A."/>
            <person name="Holland R."/>
            <person name="Klein K."/>
            <person name="Koenig J."/>
            <person name="Macko L."/>
            <person name="Mendz G.L."/>
            <person name="Nyakatura G."/>
            <person name="Schauer D.B."/>
            <person name="Shen Z."/>
            <person name="Weber J."/>
            <person name="Frosch M."/>
            <person name="Fox J.G."/>
        </authorList>
    </citation>
    <scope>NUCLEOTIDE SEQUENCE [LARGE SCALE GENOMIC DNA]</scope>
    <source>
        <strain evidence="2">ATCC 51449 / 3B1</strain>
    </source>
</reference>
<proteinExistence type="predicted"/>
<dbReference type="STRING" id="235279.HH_0795"/>
<dbReference type="KEGG" id="hhe:HH_0795"/>